<keyword evidence="1" id="KW-1133">Transmembrane helix</keyword>
<dbReference type="EnsemblMetazoa" id="GPAI026838-RA">
    <property type="protein sequence ID" value="GPAI026838-PA"/>
    <property type="gene ID" value="GPAI026838"/>
</dbReference>
<sequence length="173" mass="19129">MAAVNASTIYNFWDSHTVLENHRFLKNLPSKNRCLSFSIWQQSLTVLISMFSSAFIPFVYMSIKILNIDVFPMRDTVISSATTNFESVEAADTPVVGKMGRLEPQNHSQLSVDLTDVDAVGLSTSEAVSTCTFIYKSKVYSKTKPGCVAGDLLLSNEGDQLVVIVEQLRLDLP</sequence>
<protein>
    <submittedName>
        <fullName evidence="2">Uncharacterized protein</fullName>
    </submittedName>
</protein>
<evidence type="ECO:0000313" key="2">
    <source>
        <dbReference type="EnsemblMetazoa" id="GPAI026838-PA"/>
    </source>
</evidence>
<proteinExistence type="predicted"/>
<evidence type="ECO:0000256" key="1">
    <source>
        <dbReference type="SAM" id="Phobius"/>
    </source>
</evidence>
<dbReference type="Proteomes" id="UP000092445">
    <property type="component" value="Unassembled WGS sequence"/>
</dbReference>
<reference evidence="2" key="2">
    <citation type="submission" date="2020-05" db="UniProtKB">
        <authorList>
            <consortium name="EnsemblMetazoa"/>
        </authorList>
    </citation>
    <scope>IDENTIFICATION</scope>
    <source>
        <strain evidence="2">IAEA</strain>
    </source>
</reference>
<evidence type="ECO:0000313" key="3">
    <source>
        <dbReference type="Proteomes" id="UP000092445"/>
    </source>
</evidence>
<accession>A0A1A9ZW35</accession>
<keyword evidence="3" id="KW-1185">Reference proteome</keyword>
<dbReference type="VEuPathDB" id="VectorBase:GPAI026838"/>
<name>A0A1A9ZW35_GLOPL</name>
<keyword evidence="1" id="KW-0812">Transmembrane</keyword>
<reference evidence="3" key="1">
    <citation type="submission" date="2014-03" db="EMBL/GenBank/DDBJ databases">
        <authorList>
            <person name="Aksoy S."/>
            <person name="Warren W."/>
            <person name="Wilson R.K."/>
        </authorList>
    </citation>
    <scope>NUCLEOTIDE SEQUENCE [LARGE SCALE GENOMIC DNA]</scope>
    <source>
        <strain evidence="3">IAEA</strain>
    </source>
</reference>
<feature type="transmembrane region" description="Helical" evidence="1">
    <location>
        <begin position="39"/>
        <end position="63"/>
    </location>
</feature>
<keyword evidence="1" id="KW-0472">Membrane</keyword>
<dbReference type="AlphaFoldDB" id="A0A1A9ZW35"/>
<organism evidence="2 3">
    <name type="scientific">Glossina pallidipes</name>
    <name type="common">Tsetse fly</name>
    <dbReference type="NCBI Taxonomy" id="7398"/>
    <lineage>
        <taxon>Eukaryota</taxon>
        <taxon>Metazoa</taxon>
        <taxon>Ecdysozoa</taxon>
        <taxon>Arthropoda</taxon>
        <taxon>Hexapoda</taxon>
        <taxon>Insecta</taxon>
        <taxon>Pterygota</taxon>
        <taxon>Neoptera</taxon>
        <taxon>Endopterygota</taxon>
        <taxon>Diptera</taxon>
        <taxon>Brachycera</taxon>
        <taxon>Muscomorpha</taxon>
        <taxon>Hippoboscoidea</taxon>
        <taxon>Glossinidae</taxon>
        <taxon>Glossina</taxon>
    </lineage>
</organism>